<feature type="coiled-coil region" evidence="1">
    <location>
        <begin position="10"/>
        <end position="68"/>
    </location>
</feature>
<keyword evidence="4" id="KW-1185">Reference proteome</keyword>
<dbReference type="RefSeq" id="WP_132277338.1">
    <property type="nucleotide sequence ID" value="NZ_JAOBST010000013.1"/>
</dbReference>
<reference evidence="3 4" key="1">
    <citation type="journal article" date="2016" name="Nat. Microbiol.">
        <title>The Mouse Intestinal Bacterial Collection (miBC) provides host-specific insight into cultured diversity and functional potential of the gut microbiota.</title>
        <authorList>
            <person name="Lagkouvardos I."/>
            <person name="Pukall R."/>
            <person name="Abt B."/>
            <person name="Foesel B.U."/>
            <person name="Meier-Kolthoff J.P."/>
            <person name="Kumar N."/>
            <person name="Bresciani A."/>
            <person name="Martinez I."/>
            <person name="Just S."/>
            <person name="Ziegler C."/>
            <person name="Brugiroux S."/>
            <person name="Garzetti D."/>
            <person name="Wenning M."/>
            <person name="Bui T.P."/>
            <person name="Wang J."/>
            <person name="Hugenholtz F."/>
            <person name="Plugge C.M."/>
            <person name="Peterson D.A."/>
            <person name="Hornef M.W."/>
            <person name="Baines J.F."/>
            <person name="Smidt H."/>
            <person name="Walter J."/>
            <person name="Kristiansen K."/>
            <person name="Nielsen H.B."/>
            <person name="Haller D."/>
            <person name="Overmann J."/>
            <person name="Stecher B."/>
            <person name="Clavel T."/>
        </authorList>
    </citation>
    <scope>NUCLEOTIDE SEQUENCE [LARGE SCALE GENOMIC DNA]</scope>
    <source>
        <strain evidence="3 4">DSM 28560</strain>
    </source>
</reference>
<keyword evidence="2" id="KW-0812">Transmembrane</keyword>
<feature type="transmembrane region" description="Helical" evidence="2">
    <location>
        <begin position="79"/>
        <end position="100"/>
    </location>
</feature>
<dbReference type="EMBL" id="SMMX01000006">
    <property type="protein sequence ID" value="TDA21927.1"/>
    <property type="molecule type" value="Genomic_DNA"/>
</dbReference>
<proteinExistence type="predicted"/>
<organism evidence="3 4">
    <name type="scientific">Extibacter muris</name>
    <dbReference type="NCBI Taxonomy" id="1796622"/>
    <lineage>
        <taxon>Bacteria</taxon>
        <taxon>Bacillati</taxon>
        <taxon>Bacillota</taxon>
        <taxon>Clostridia</taxon>
        <taxon>Lachnospirales</taxon>
        <taxon>Lachnospiraceae</taxon>
        <taxon>Extibacter</taxon>
    </lineage>
</organism>
<accession>A0A4R4FED4</accession>
<keyword evidence="2" id="KW-1133">Transmembrane helix</keyword>
<protein>
    <submittedName>
        <fullName evidence="3">Uncharacterized protein</fullName>
    </submittedName>
</protein>
<evidence type="ECO:0000256" key="2">
    <source>
        <dbReference type="SAM" id="Phobius"/>
    </source>
</evidence>
<evidence type="ECO:0000256" key="1">
    <source>
        <dbReference type="SAM" id="Coils"/>
    </source>
</evidence>
<gene>
    <name evidence="3" type="ORF">E1963_09200</name>
</gene>
<dbReference type="Proteomes" id="UP000295710">
    <property type="component" value="Unassembled WGS sequence"/>
</dbReference>
<evidence type="ECO:0000313" key="4">
    <source>
        <dbReference type="Proteomes" id="UP000295710"/>
    </source>
</evidence>
<sequence>MTEEQIAVKLEGHEHEIGSLKHRMKDQEEQTKTIQELVISVKELALNMKTMMEEQKDQGARLEQLEQEPAKRWKDSTKAIFNAFLGALGTAVAGGLIYLLTMIQ</sequence>
<name>A0A4R4FED4_9FIRM</name>
<dbReference type="AlphaFoldDB" id="A0A4R4FED4"/>
<keyword evidence="2" id="KW-0472">Membrane</keyword>
<evidence type="ECO:0000313" key="3">
    <source>
        <dbReference type="EMBL" id="TDA21927.1"/>
    </source>
</evidence>
<keyword evidence="1" id="KW-0175">Coiled coil</keyword>
<comment type="caution">
    <text evidence="3">The sequence shown here is derived from an EMBL/GenBank/DDBJ whole genome shotgun (WGS) entry which is preliminary data.</text>
</comment>